<evidence type="ECO:0000256" key="3">
    <source>
        <dbReference type="ARBA" id="ARBA00022457"/>
    </source>
</evidence>
<evidence type="ECO:0000259" key="13">
    <source>
        <dbReference type="PROSITE" id="PS51462"/>
    </source>
</evidence>
<evidence type="ECO:0000256" key="4">
    <source>
        <dbReference type="ARBA" id="ARBA00022705"/>
    </source>
</evidence>
<dbReference type="InterPro" id="IPR015797">
    <property type="entry name" value="NUDIX_hydrolase-like_dom_sf"/>
</dbReference>
<keyword evidence="3" id="KW-0515">Mutator protein</keyword>
<evidence type="ECO:0000256" key="8">
    <source>
        <dbReference type="ARBA" id="ARBA00022842"/>
    </source>
</evidence>
<dbReference type="Gene3D" id="3.90.79.10">
    <property type="entry name" value="Nucleoside Triphosphate Pyrophosphohydrolase"/>
    <property type="match status" value="1"/>
</dbReference>
<dbReference type="InterPro" id="IPR020084">
    <property type="entry name" value="NUDIX_hydrolase_CS"/>
</dbReference>
<evidence type="ECO:0000256" key="1">
    <source>
        <dbReference type="ARBA" id="ARBA00001946"/>
    </source>
</evidence>
<dbReference type="PROSITE" id="PS51462">
    <property type="entry name" value="NUDIX"/>
    <property type="match status" value="1"/>
</dbReference>
<dbReference type="Proteomes" id="UP001324287">
    <property type="component" value="Chromosome"/>
</dbReference>
<evidence type="ECO:0000256" key="10">
    <source>
        <dbReference type="ARBA" id="ARBA00035861"/>
    </source>
</evidence>
<keyword evidence="5" id="KW-0479">Metal-binding</keyword>
<dbReference type="PRINTS" id="PR00502">
    <property type="entry name" value="NUDIXFAMILY"/>
</dbReference>
<name>A0ABZ1B8I1_9ACTN</name>
<protein>
    <recommendedName>
        <fullName evidence="11">8-oxo-dGTP diphosphatase</fullName>
        <ecNumber evidence="11">3.6.1.55</ecNumber>
    </recommendedName>
</protein>
<dbReference type="EMBL" id="CP141261">
    <property type="protein sequence ID" value="WRL67110.1"/>
    <property type="molecule type" value="Genomic_DNA"/>
</dbReference>
<dbReference type="PROSITE" id="PS00893">
    <property type="entry name" value="NUDIX_BOX"/>
    <property type="match status" value="1"/>
</dbReference>
<dbReference type="SUPFAM" id="SSF55811">
    <property type="entry name" value="Nudix"/>
    <property type="match status" value="1"/>
</dbReference>
<evidence type="ECO:0000256" key="5">
    <source>
        <dbReference type="ARBA" id="ARBA00022723"/>
    </source>
</evidence>
<evidence type="ECO:0000256" key="11">
    <source>
        <dbReference type="ARBA" id="ARBA00038905"/>
    </source>
</evidence>
<evidence type="ECO:0000256" key="12">
    <source>
        <dbReference type="RuleBase" id="RU003476"/>
    </source>
</evidence>
<keyword evidence="4" id="KW-0235">DNA replication</keyword>
<keyword evidence="9" id="KW-0234">DNA repair</keyword>
<evidence type="ECO:0000256" key="9">
    <source>
        <dbReference type="ARBA" id="ARBA00023204"/>
    </source>
</evidence>
<evidence type="ECO:0000256" key="2">
    <source>
        <dbReference type="ARBA" id="ARBA00005582"/>
    </source>
</evidence>
<proteinExistence type="inferred from homology"/>
<comment type="similarity">
    <text evidence="2 12">Belongs to the Nudix hydrolase family.</text>
</comment>
<sequence length="131" mass="14533">MHDVVAAALVREQHVLLVHRRPDRRWYPDVWDLPGGHVEDGEPPLTALIRELHEELGVHVDPPACVPVAEVPVPARSLHLRIRRVDAWRGTPVNRCPAEHDGIGWLAADRLAGLTLADPGHLALLAGLLRR</sequence>
<accession>A0ABZ1B8I1</accession>
<dbReference type="InterPro" id="IPR020476">
    <property type="entry name" value="Nudix_hydrolase"/>
</dbReference>
<dbReference type="EC" id="3.6.1.55" evidence="11"/>
<keyword evidence="6" id="KW-0227">DNA damage</keyword>
<evidence type="ECO:0000256" key="6">
    <source>
        <dbReference type="ARBA" id="ARBA00022763"/>
    </source>
</evidence>
<dbReference type="Pfam" id="PF00293">
    <property type="entry name" value="NUDIX"/>
    <property type="match status" value="1"/>
</dbReference>
<evidence type="ECO:0000313" key="15">
    <source>
        <dbReference type="Proteomes" id="UP001324287"/>
    </source>
</evidence>
<keyword evidence="7 12" id="KW-0378">Hydrolase</keyword>
<keyword evidence="8" id="KW-0460">Magnesium</keyword>
<dbReference type="PANTHER" id="PTHR47707">
    <property type="entry name" value="8-OXO-DGTP DIPHOSPHATASE"/>
    <property type="match status" value="1"/>
</dbReference>
<keyword evidence="15" id="KW-1185">Reference proteome</keyword>
<evidence type="ECO:0000313" key="14">
    <source>
        <dbReference type="EMBL" id="WRL67110.1"/>
    </source>
</evidence>
<feature type="domain" description="Nudix hydrolase" evidence="13">
    <location>
        <begin position="1"/>
        <end position="128"/>
    </location>
</feature>
<gene>
    <name evidence="14" type="ORF">U6N30_22545</name>
</gene>
<dbReference type="InterPro" id="IPR000086">
    <property type="entry name" value="NUDIX_hydrolase_dom"/>
</dbReference>
<comment type="cofactor">
    <cofactor evidence="1">
        <name>Mg(2+)</name>
        <dbReference type="ChEBI" id="CHEBI:18420"/>
    </cofactor>
</comment>
<dbReference type="InterPro" id="IPR047127">
    <property type="entry name" value="MutT-like"/>
</dbReference>
<dbReference type="RefSeq" id="WP_324278419.1">
    <property type="nucleotide sequence ID" value="NZ_CP141261.1"/>
</dbReference>
<organism evidence="14 15">
    <name type="scientific">Blastococcus brunescens</name>
    <dbReference type="NCBI Taxonomy" id="1564165"/>
    <lineage>
        <taxon>Bacteria</taxon>
        <taxon>Bacillati</taxon>
        <taxon>Actinomycetota</taxon>
        <taxon>Actinomycetes</taxon>
        <taxon>Geodermatophilales</taxon>
        <taxon>Geodermatophilaceae</taxon>
        <taxon>Blastococcus</taxon>
    </lineage>
</organism>
<comment type="catalytic activity">
    <reaction evidence="10">
        <text>8-oxo-dGTP + H2O = 8-oxo-dGMP + diphosphate + H(+)</text>
        <dbReference type="Rhea" id="RHEA:31575"/>
        <dbReference type="ChEBI" id="CHEBI:15377"/>
        <dbReference type="ChEBI" id="CHEBI:15378"/>
        <dbReference type="ChEBI" id="CHEBI:33019"/>
        <dbReference type="ChEBI" id="CHEBI:63224"/>
        <dbReference type="ChEBI" id="CHEBI:77896"/>
        <dbReference type="EC" id="3.6.1.55"/>
    </reaction>
</comment>
<evidence type="ECO:0000256" key="7">
    <source>
        <dbReference type="ARBA" id="ARBA00022801"/>
    </source>
</evidence>
<dbReference type="PANTHER" id="PTHR47707:SF1">
    <property type="entry name" value="NUDIX HYDROLASE FAMILY PROTEIN"/>
    <property type="match status" value="1"/>
</dbReference>
<reference evidence="14 15" key="1">
    <citation type="submission" date="2023-12" db="EMBL/GenBank/DDBJ databases">
        <title>Blastococcus brunescens sp. nov., an actonobacterium isolated from sandstone collected in sahara desert.</title>
        <authorList>
            <person name="Gtari M."/>
            <person name="Ghodhbane F."/>
        </authorList>
    </citation>
    <scope>NUCLEOTIDE SEQUENCE [LARGE SCALE GENOMIC DNA]</scope>
    <source>
        <strain evidence="14 15">BMG 8361</strain>
    </source>
</reference>